<evidence type="ECO:0000313" key="2">
    <source>
        <dbReference type="Proteomes" id="UP000799764"/>
    </source>
</evidence>
<organism evidence="1 2">
    <name type="scientific">Karstenula rhodostoma CBS 690.94</name>
    <dbReference type="NCBI Taxonomy" id="1392251"/>
    <lineage>
        <taxon>Eukaryota</taxon>
        <taxon>Fungi</taxon>
        <taxon>Dikarya</taxon>
        <taxon>Ascomycota</taxon>
        <taxon>Pezizomycotina</taxon>
        <taxon>Dothideomycetes</taxon>
        <taxon>Pleosporomycetidae</taxon>
        <taxon>Pleosporales</taxon>
        <taxon>Massarineae</taxon>
        <taxon>Didymosphaeriaceae</taxon>
        <taxon>Karstenula</taxon>
    </lineage>
</organism>
<dbReference type="Proteomes" id="UP000799764">
    <property type="component" value="Unassembled WGS sequence"/>
</dbReference>
<dbReference type="AlphaFoldDB" id="A0A9P4PQI2"/>
<dbReference type="EMBL" id="MU001497">
    <property type="protein sequence ID" value="KAF2447056.1"/>
    <property type="molecule type" value="Genomic_DNA"/>
</dbReference>
<accession>A0A9P4PQI2</accession>
<name>A0A9P4PQI2_9PLEO</name>
<protein>
    <submittedName>
        <fullName evidence="1">Uncharacterized protein</fullName>
    </submittedName>
</protein>
<reference evidence="1" key="1">
    <citation type="journal article" date="2020" name="Stud. Mycol.">
        <title>101 Dothideomycetes genomes: a test case for predicting lifestyles and emergence of pathogens.</title>
        <authorList>
            <person name="Haridas S."/>
            <person name="Albert R."/>
            <person name="Binder M."/>
            <person name="Bloem J."/>
            <person name="Labutti K."/>
            <person name="Salamov A."/>
            <person name="Andreopoulos B."/>
            <person name="Baker S."/>
            <person name="Barry K."/>
            <person name="Bills G."/>
            <person name="Bluhm B."/>
            <person name="Cannon C."/>
            <person name="Castanera R."/>
            <person name="Culley D."/>
            <person name="Daum C."/>
            <person name="Ezra D."/>
            <person name="Gonzalez J."/>
            <person name="Henrissat B."/>
            <person name="Kuo A."/>
            <person name="Liang C."/>
            <person name="Lipzen A."/>
            <person name="Lutzoni F."/>
            <person name="Magnuson J."/>
            <person name="Mondo S."/>
            <person name="Nolan M."/>
            <person name="Ohm R."/>
            <person name="Pangilinan J."/>
            <person name="Park H.-J."/>
            <person name="Ramirez L."/>
            <person name="Alfaro M."/>
            <person name="Sun H."/>
            <person name="Tritt A."/>
            <person name="Yoshinaga Y."/>
            <person name="Zwiers L.-H."/>
            <person name="Turgeon B."/>
            <person name="Goodwin S."/>
            <person name="Spatafora J."/>
            <person name="Crous P."/>
            <person name="Grigoriev I."/>
        </authorList>
    </citation>
    <scope>NUCLEOTIDE SEQUENCE</scope>
    <source>
        <strain evidence="1">CBS 690.94</strain>
    </source>
</reference>
<proteinExistence type="predicted"/>
<evidence type="ECO:0000313" key="1">
    <source>
        <dbReference type="EMBL" id="KAF2447056.1"/>
    </source>
</evidence>
<gene>
    <name evidence="1" type="ORF">P171DRAFT_244386</name>
</gene>
<sequence>MCRPCPRPRIGHCGAWLCVSTKPGIKNSPGTRWCTSASSGMDKFSSLDFSSATITPSASTISVPFSMISTSPRLIEWTIAPWKTLVDMLVQSIRESASTPSL</sequence>
<comment type="caution">
    <text evidence="1">The sequence shown here is derived from an EMBL/GenBank/DDBJ whole genome shotgun (WGS) entry which is preliminary data.</text>
</comment>
<keyword evidence="2" id="KW-1185">Reference proteome</keyword>